<proteinExistence type="predicted"/>
<keyword evidence="2" id="KW-1185">Reference proteome</keyword>
<dbReference type="Proteomes" id="UP000232883">
    <property type="component" value="Chromosome"/>
</dbReference>
<dbReference type="Pfam" id="PF19383">
    <property type="entry name" value="DUF5958"/>
    <property type="match status" value="1"/>
</dbReference>
<dbReference type="InterPro" id="IPR046002">
    <property type="entry name" value="DUF5958"/>
</dbReference>
<dbReference type="KEGG" id="spir:CWM47_23755"/>
<protein>
    <submittedName>
        <fullName evidence="1">Uncharacterized protein</fullName>
    </submittedName>
</protein>
<gene>
    <name evidence="1" type="ORF">CWM47_23755</name>
</gene>
<accession>A0A2K8Z3Y4</accession>
<dbReference type="AlphaFoldDB" id="A0A2K8Z3Y4"/>
<dbReference type="RefSeq" id="WP_100990661.1">
    <property type="nucleotide sequence ID" value="NZ_CP025096.1"/>
</dbReference>
<dbReference type="OrthoDB" id="1376919at2"/>
<organism evidence="1 2">
    <name type="scientific">Spirosoma pollinicola</name>
    <dbReference type="NCBI Taxonomy" id="2057025"/>
    <lineage>
        <taxon>Bacteria</taxon>
        <taxon>Pseudomonadati</taxon>
        <taxon>Bacteroidota</taxon>
        <taxon>Cytophagia</taxon>
        <taxon>Cytophagales</taxon>
        <taxon>Cytophagaceae</taxon>
        <taxon>Spirosoma</taxon>
    </lineage>
</organism>
<evidence type="ECO:0000313" key="1">
    <source>
        <dbReference type="EMBL" id="AUD04596.1"/>
    </source>
</evidence>
<reference evidence="1 2" key="1">
    <citation type="submission" date="2017-11" db="EMBL/GenBank/DDBJ databases">
        <title>Taxonomic description and genome sequences of Spirosoma HA7 sp. nov., isolated from pollen microhabitat of Corylus avellana.</title>
        <authorList>
            <person name="Ambika Manirajan B."/>
            <person name="Suarez C."/>
            <person name="Ratering S."/>
            <person name="Geissler-Plaum R."/>
            <person name="Cardinale M."/>
            <person name="Sylvia S."/>
        </authorList>
    </citation>
    <scope>NUCLEOTIDE SEQUENCE [LARGE SCALE GENOMIC DNA]</scope>
    <source>
        <strain evidence="1 2">HA7</strain>
    </source>
</reference>
<sequence>MPMNLEEEIVICQFGQGVYSVADMLEQFGQLEKDQQRKRFVDLYFQVWDAKLVDADIEQALANCSLSATDAMYEYLHLRSLATGFKGIVCVPESANPPGGELGKAYELLLYLFKIDYQRRFGQHTDTEQSTRTNFKIDYRPSFSREQETPTDWRFRDLSNSEIARGILTRHRELVEQVYEHPSFRSEFVCIAKQWYESIFTGQTALDESTPERQTHFDFLTYDELMTKNTTLFDHKGAYGIRLLRQSLTQALAIRYVLTAEQANRLVVDVIERHLRETYNSDL</sequence>
<evidence type="ECO:0000313" key="2">
    <source>
        <dbReference type="Proteomes" id="UP000232883"/>
    </source>
</evidence>
<dbReference type="EMBL" id="CP025096">
    <property type="protein sequence ID" value="AUD04596.1"/>
    <property type="molecule type" value="Genomic_DNA"/>
</dbReference>
<name>A0A2K8Z3Y4_9BACT</name>